<name>B4NYG2_DROYA</name>
<feature type="compositionally biased region" description="Basic residues" evidence="6">
    <location>
        <begin position="30"/>
        <end position="41"/>
    </location>
</feature>
<dbReference type="AlphaFoldDB" id="B4NYG2"/>
<dbReference type="Gene3D" id="3.30.470.20">
    <property type="entry name" value="ATP-grasp fold, B domain"/>
    <property type="match status" value="1"/>
</dbReference>
<organism evidence="7 8">
    <name type="scientific">Drosophila yakuba</name>
    <name type="common">Fruit fly</name>
    <dbReference type="NCBI Taxonomy" id="7245"/>
    <lineage>
        <taxon>Eukaryota</taxon>
        <taxon>Metazoa</taxon>
        <taxon>Ecdysozoa</taxon>
        <taxon>Arthropoda</taxon>
        <taxon>Hexapoda</taxon>
        <taxon>Insecta</taxon>
        <taxon>Pterygota</taxon>
        <taxon>Neoptera</taxon>
        <taxon>Endopterygota</taxon>
        <taxon>Diptera</taxon>
        <taxon>Brachycera</taxon>
        <taxon>Muscomorpha</taxon>
        <taxon>Ephydroidea</taxon>
        <taxon>Drosophilidae</taxon>
        <taxon>Drosophila</taxon>
        <taxon>Sophophora</taxon>
    </lineage>
</organism>
<evidence type="ECO:0000256" key="5">
    <source>
        <dbReference type="ARBA" id="ARBA00022840"/>
    </source>
</evidence>
<feature type="compositionally biased region" description="Polar residues" evidence="6">
    <location>
        <begin position="248"/>
        <end position="259"/>
    </location>
</feature>
<dbReference type="PANTHER" id="PTHR12241">
    <property type="entry name" value="TUBULIN POLYGLUTAMYLASE"/>
    <property type="match status" value="1"/>
</dbReference>
<dbReference type="GO" id="GO:0005524">
    <property type="term" value="F:ATP binding"/>
    <property type="evidence" value="ECO:0007669"/>
    <property type="project" value="UniProtKB-KW"/>
</dbReference>
<keyword evidence="2" id="KW-0436">Ligase</keyword>
<dbReference type="GO" id="GO:0036064">
    <property type="term" value="C:ciliary basal body"/>
    <property type="evidence" value="ECO:0007669"/>
    <property type="project" value="TreeGrafter"/>
</dbReference>
<dbReference type="eggNOG" id="KOG2156">
    <property type="taxonomic scope" value="Eukaryota"/>
</dbReference>
<evidence type="ECO:0000313" key="7">
    <source>
        <dbReference type="EMBL" id="EDW87595.1"/>
    </source>
</evidence>
<evidence type="ECO:0000256" key="6">
    <source>
        <dbReference type="SAM" id="MobiDB-lite"/>
    </source>
</evidence>
<evidence type="ECO:0000256" key="3">
    <source>
        <dbReference type="ARBA" id="ARBA00022701"/>
    </source>
</evidence>
<dbReference type="GO" id="GO:0070740">
    <property type="term" value="F:tubulin-glutamic acid ligase activity"/>
    <property type="evidence" value="ECO:0007669"/>
    <property type="project" value="TreeGrafter"/>
</dbReference>
<dbReference type="OrthoDB" id="202825at2759"/>
<dbReference type="EMBL" id="CM000157">
    <property type="protein sequence ID" value="EDW87595.1"/>
    <property type="molecule type" value="Genomic_DNA"/>
</dbReference>
<keyword evidence="4" id="KW-0547">Nucleotide-binding</keyword>
<sequence length="990" mass="111590">MAQMTEKRTTSARSGTAAKENHSLTGRQNHQNHHNQGHQRSGKGIEILDFHESWLEEVELYKDKMVMCKKLAHHNHVPASAHHLQPHLAAPNRNQARLIQASTPQQRRSAGGGSAAGATASDSVSARHSPPGQKQRSPPSPRKRLSPEKVAQLGGGGVSKAAAQRIIIRGSPANSSPPKVAPAASNVPVVANSVLQSEPYKKVQMLLKRAREEAFAKHTASNSAGNGNGNGSKRSSLSPPIQAKVPPSNMSCPSTQTLKPSPPSKIVVNSFHGSSMLSTQQQEEKSRLLTQNGLTKSAATALETSLYASLYANAPQNSQPQFHSPRISGGDHVTSYVGVSLNKGAGHDNDRRHEDDPCAAIDDINYYDDSDSEEEYVGTPFFLEEDNTETRQSKHTRLLPQKTPSKESVRTTDSEASVYFRPEAILSPSLFPHVPPYLNFTSHADKGPAMPAALHRVLKWKLSPVMPKIVKRVVLNSGFRIIKNTTDWMAVWEKHMKSPGFRTIRSHQKYNHIPGSFRIGRKDTMWRSIYNNMKKFGKKEFGFMQKSYIMPDDLESLRQVWPKNASKLTKWIVKPPASARGTGIRIVNKWSQFPKDRPLVVQKYIERPLLINDNKFDMRLYVVLTSINPLRIYMYKDGLARFASVKYSSELSNLDERCMHLTNYSINKFSQNYAKNEDFNACQGHKWTLQSLWSCLENRGVNTKRLWATLRNLVIKGIVSGESGLNRMYRQNVNFRYNCFELFGFDVLLDENLVPWLLEINISPSLHSELPLDLHVKGPLIQAVLNTALYQVPPKLNERQQAEILEELNLTGPLCHDKRIFTTCLTAEEVRKHNQYTNRSIEFREEYVDTILDNLLPDDVRCLIVAEDELARCQPLERIFPTSGTHVYLRYVENARYYNRLLDAWETKYAKNREMGIALLSRYCRDKYHLQVSDAAMEKEPNVALTEIDMLHVRKDEVLDGATTLAMLKPVNQEGCEVVPSPDACIEIKS</sequence>
<feature type="compositionally biased region" description="Low complexity" evidence="6">
    <location>
        <begin position="116"/>
        <end position="126"/>
    </location>
</feature>
<feature type="compositionally biased region" description="Basic and acidic residues" evidence="6">
    <location>
        <begin position="404"/>
        <end position="413"/>
    </location>
</feature>
<dbReference type="Pfam" id="PF03133">
    <property type="entry name" value="TTL"/>
    <property type="match status" value="1"/>
</dbReference>
<keyword evidence="3" id="KW-0493">Microtubule</keyword>
<feature type="region of interest" description="Disordered" evidence="6">
    <location>
        <begin position="217"/>
        <end position="269"/>
    </location>
</feature>
<reference evidence="7 8" key="2">
    <citation type="journal article" date="2007" name="PLoS Biol.">
        <title>Principles of genome evolution in the Drosophila melanogaster species group.</title>
        <authorList>
            <person name="Ranz J.M."/>
            <person name="Maurin D."/>
            <person name="Chan Y.S."/>
            <person name="von Grotthuss M."/>
            <person name="Hillier L.W."/>
            <person name="Roote J."/>
            <person name="Ashburner M."/>
            <person name="Bergman C.M."/>
        </authorList>
    </citation>
    <scope>NUCLEOTIDE SEQUENCE [LARGE SCALE GENOMIC DNA]</scope>
    <source>
        <strain evidence="8">Tai18E2 / Tucson 14021-0261.01</strain>
    </source>
</reference>
<feature type="region of interest" description="Disordered" evidence="6">
    <location>
        <begin position="1"/>
        <end position="42"/>
    </location>
</feature>
<dbReference type="OMA" id="RKHNHFT"/>
<dbReference type="GO" id="GO:0000226">
    <property type="term" value="P:microtubule cytoskeleton organization"/>
    <property type="evidence" value="ECO:0007669"/>
    <property type="project" value="TreeGrafter"/>
</dbReference>
<keyword evidence="8" id="KW-1185">Reference proteome</keyword>
<comment type="similarity">
    <text evidence="1">Belongs to the tubulin--tyrosine ligase family.</text>
</comment>
<dbReference type="InterPro" id="IPR004344">
    <property type="entry name" value="TTL/TTLL_fam"/>
</dbReference>
<dbReference type="HOGENOM" id="CLU_302123_0_0_1"/>
<dbReference type="Proteomes" id="UP000002282">
    <property type="component" value="Chromosome 2L"/>
</dbReference>
<feature type="compositionally biased region" description="Low complexity" evidence="6">
    <location>
        <begin position="221"/>
        <end position="238"/>
    </location>
</feature>
<dbReference type="GO" id="GO:0005874">
    <property type="term" value="C:microtubule"/>
    <property type="evidence" value="ECO:0007669"/>
    <property type="project" value="UniProtKB-KW"/>
</dbReference>
<feature type="region of interest" description="Disordered" evidence="6">
    <location>
        <begin position="385"/>
        <end position="414"/>
    </location>
</feature>
<dbReference type="SUPFAM" id="SSF56059">
    <property type="entry name" value="Glutathione synthetase ATP-binding domain-like"/>
    <property type="match status" value="1"/>
</dbReference>
<feature type="region of interest" description="Disordered" evidence="6">
    <location>
        <begin position="102"/>
        <end position="158"/>
    </location>
</feature>
<evidence type="ECO:0000256" key="2">
    <source>
        <dbReference type="ARBA" id="ARBA00022598"/>
    </source>
</evidence>
<dbReference type="PROSITE" id="PS51221">
    <property type="entry name" value="TTL"/>
    <property type="match status" value="1"/>
</dbReference>
<reference evidence="7 8" key="1">
    <citation type="journal article" date="2007" name="Nature">
        <title>Evolution of genes and genomes on the Drosophila phylogeny.</title>
        <authorList>
            <consortium name="Drosophila 12 Genomes Consortium"/>
            <person name="Clark A.G."/>
            <person name="Eisen M.B."/>
            <person name="Smith D.R."/>
            <person name="Bergman C.M."/>
            <person name="Oliver B."/>
            <person name="Markow T.A."/>
            <person name="Kaufman T.C."/>
            <person name="Kellis M."/>
            <person name="Gelbart W."/>
            <person name="Iyer V.N."/>
            <person name="Pollard D.A."/>
            <person name="Sackton T.B."/>
            <person name="Larracuente A.M."/>
            <person name="Singh N.D."/>
            <person name="Abad J.P."/>
            <person name="Abt D.N."/>
            <person name="Adryan B."/>
            <person name="Aguade M."/>
            <person name="Akashi H."/>
            <person name="Anderson W.W."/>
            <person name="Aquadro C.F."/>
            <person name="Ardell D.H."/>
            <person name="Arguello R."/>
            <person name="Artieri C.G."/>
            <person name="Barbash D.A."/>
            <person name="Barker D."/>
            <person name="Barsanti P."/>
            <person name="Batterham P."/>
            <person name="Batzoglou S."/>
            <person name="Begun D."/>
            <person name="Bhutkar A."/>
            <person name="Blanco E."/>
            <person name="Bosak S.A."/>
            <person name="Bradley R.K."/>
            <person name="Brand A.D."/>
            <person name="Brent M.R."/>
            <person name="Brooks A.N."/>
            <person name="Brown R.H."/>
            <person name="Butlin R.K."/>
            <person name="Caggese C."/>
            <person name="Calvi B.R."/>
            <person name="Bernardo de Carvalho A."/>
            <person name="Caspi A."/>
            <person name="Castrezana S."/>
            <person name="Celniker S.E."/>
            <person name="Chang J.L."/>
            <person name="Chapple C."/>
            <person name="Chatterji S."/>
            <person name="Chinwalla A."/>
            <person name="Civetta A."/>
            <person name="Clifton S.W."/>
            <person name="Comeron J.M."/>
            <person name="Costello J.C."/>
            <person name="Coyne J.A."/>
            <person name="Daub J."/>
            <person name="David R.G."/>
            <person name="Delcher A.L."/>
            <person name="Delehaunty K."/>
            <person name="Do C.B."/>
            <person name="Ebling H."/>
            <person name="Edwards K."/>
            <person name="Eickbush T."/>
            <person name="Evans J.D."/>
            <person name="Filipski A."/>
            <person name="Findeiss S."/>
            <person name="Freyhult E."/>
            <person name="Fulton L."/>
            <person name="Fulton R."/>
            <person name="Garcia A.C."/>
            <person name="Gardiner A."/>
            <person name="Garfield D.A."/>
            <person name="Garvin B.E."/>
            <person name="Gibson G."/>
            <person name="Gilbert D."/>
            <person name="Gnerre S."/>
            <person name="Godfrey J."/>
            <person name="Good R."/>
            <person name="Gotea V."/>
            <person name="Gravely B."/>
            <person name="Greenberg A.J."/>
            <person name="Griffiths-Jones S."/>
            <person name="Gross S."/>
            <person name="Guigo R."/>
            <person name="Gustafson E.A."/>
            <person name="Haerty W."/>
            <person name="Hahn M.W."/>
            <person name="Halligan D.L."/>
            <person name="Halpern A.L."/>
            <person name="Halter G.M."/>
            <person name="Han M.V."/>
            <person name="Heger A."/>
            <person name="Hillier L."/>
            <person name="Hinrichs A.S."/>
            <person name="Holmes I."/>
            <person name="Hoskins R.A."/>
            <person name="Hubisz M.J."/>
            <person name="Hultmark D."/>
            <person name="Huntley M.A."/>
            <person name="Jaffe D.B."/>
            <person name="Jagadeeshan S."/>
            <person name="Jeck W.R."/>
            <person name="Johnson J."/>
            <person name="Jones C.D."/>
            <person name="Jordan W.C."/>
            <person name="Karpen G.H."/>
            <person name="Kataoka E."/>
            <person name="Keightley P.D."/>
            <person name="Kheradpour P."/>
            <person name="Kirkness E.F."/>
            <person name="Koerich L.B."/>
            <person name="Kristiansen K."/>
            <person name="Kudrna D."/>
            <person name="Kulathinal R.J."/>
            <person name="Kumar S."/>
            <person name="Kwok R."/>
            <person name="Lander E."/>
            <person name="Langley C.H."/>
            <person name="Lapoint R."/>
            <person name="Lazzaro B.P."/>
            <person name="Lee S.J."/>
            <person name="Levesque L."/>
            <person name="Li R."/>
            <person name="Lin C.F."/>
            <person name="Lin M.F."/>
            <person name="Lindblad-Toh K."/>
            <person name="Llopart A."/>
            <person name="Long M."/>
            <person name="Low L."/>
            <person name="Lozovsky E."/>
            <person name="Lu J."/>
            <person name="Luo M."/>
            <person name="Machado C.A."/>
            <person name="Makalowski W."/>
            <person name="Marzo M."/>
            <person name="Matsuda M."/>
            <person name="Matzkin L."/>
            <person name="McAllister B."/>
            <person name="McBride C.S."/>
            <person name="McKernan B."/>
            <person name="McKernan K."/>
            <person name="Mendez-Lago M."/>
            <person name="Minx P."/>
            <person name="Mollenhauer M.U."/>
            <person name="Montooth K."/>
            <person name="Mount S.M."/>
            <person name="Mu X."/>
            <person name="Myers E."/>
            <person name="Negre B."/>
            <person name="Newfeld S."/>
            <person name="Nielsen R."/>
            <person name="Noor M.A."/>
            <person name="O'Grady P."/>
            <person name="Pachter L."/>
            <person name="Papaceit M."/>
            <person name="Parisi M.J."/>
            <person name="Parisi M."/>
            <person name="Parts L."/>
            <person name="Pedersen J.S."/>
            <person name="Pesole G."/>
            <person name="Phillippy A.M."/>
            <person name="Ponting C.P."/>
            <person name="Pop M."/>
            <person name="Porcelli D."/>
            <person name="Powell J.R."/>
            <person name="Prohaska S."/>
            <person name="Pruitt K."/>
            <person name="Puig M."/>
            <person name="Quesneville H."/>
            <person name="Ram K.R."/>
            <person name="Rand D."/>
            <person name="Rasmussen M.D."/>
            <person name="Reed L.K."/>
            <person name="Reenan R."/>
            <person name="Reily A."/>
            <person name="Remington K.A."/>
            <person name="Rieger T.T."/>
            <person name="Ritchie M.G."/>
            <person name="Robin C."/>
            <person name="Rogers Y.H."/>
            <person name="Rohde C."/>
            <person name="Rozas J."/>
            <person name="Rubenfield M.J."/>
            <person name="Ruiz A."/>
            <person name="Russo S."/>
            <person name="Salzberg S.L."/>
            <person name="Sanchez-Gracia A."/>
            <person name="Saranga D.J."/>
            <person name="Sato H."/>
            <person name="Schaeffer S.W."/>
            <person name="Schatz M.C."/>
            <person name="Schlenke T."/>
            <person name="Schwartz R."/>
            <person name="Segarra C."/>
            <person name="Singh R.S."/>
            <person name="Sirot L."/>
            <person name="Sirota M."/>
            <person name="Sisneros N.B."/>
            <person name="Smith C.D."/>
            <person name="Smith T.F."/>
            <person name="Spieth J."/>
            <person name="Stage D.E."/>
            <person name="Stark A."/>
            <person name="Stephan W."/>
            <person name="Strausberg R.L."/>
            <person name="Strempel S."/>
            <person name="Sturgill D."/>
            <person name="Sutton G."/>
            <person name="Sutton G.G."/>
            <person name="Tao W."/>
            <person name="Teichmann S."/>
            <person name="Tobari Y.N."/>
            <person name="Tomimura Y."/>
            <person name="Tsolas J.M."/>
            <person name="Valente V.L."/>
            <person name="Venter E."/>
            <person name="Venter J.C."/>
            <person name="Vicario S."/>
            <person name="Vieira F.G."/>
            <person name="Vilella A.J."/>
            <person name="Villasante A."/>
            <person name="Walenz B."/>
            <person name="Wang J."/>
            <person name="Wasserman M."/>
            <person name="Watts T."/>
            <person name="Wilson D."/>
            <person name="Wilson R.K."/>
            <person name="Wing R.A."/>
            <person name="Wolfner M.F."/>
            <person name="Wong A."/>
            <person name="Wong G.K."/>
            <person name="Wu C.I."/>
            <person name="Wu G."/>
            <person name="Yamamoto D."/>
            <person name="Yang H.P."/>
            <person name="Yang S.P."/>
            <person name="Yorke J.A."/>
            <person name="Yoshida K."/>
            <person name="Zdobnov E."/>
            <person name="Zhang P."/>
            <person name="Zhang Y."/>
            <person name="Zimin A.V."/>
            <person name="Baldwin J."/>
            <person name="Abdouelleil A."/>
            <person name="Abdulkadir J."/>
            <person name="Abebe A."/>
            <person name="Abera B."/>
            <person name="Abreu J."/>
            <person name="Acer S.C."/>
            <person name="Aftuck L."/>
            <person name="Alexander A."/>
            <person name="An P."/>
            <person name="Anderson E."/>
            <person name="Anderson S."/>
            <person name="Arachi H."/>
            <person name="Azer M."/>
            <person name="Bachantsang P."/>
            <person name="Barry A."/>
            <person name="Bayul T."/>
            <person name="Berlin A."/>
            <person name="Bessette D."/>
            <person name="Bloom T."/>
            <person name="Blye J."/>
            <person name="Boguslavskiy L."/>
            <person name="Bonnet C."/>
            <person name="Boukhgalter B."/>
            <person name="Bourzgui I."/>
            <person name="Brown A."/>
            <person name="Cahill P."/>
            <person name="Channer S."/>
            <person name="Cheshatsang Y."/>
            <person name="Chuda L."/>
            <person name="Citroen M."/>
            <person name="Collymore A."/>
            <person name="Cooke P."/>
            <person name="Costello M."/>
            <person name="D'Aco K."/>
            <person name="Daza R."/>
            <person name="De Haan G."/>
            <person name="DeGray S."/>
            <person name="DeMaso C."/>
            <person name="Dhargay N."/>
            <person name="Dooley K."/>
            <person name="Dooley E."/>
            <person name="Doricent M."/>
            <person name="Dorje P."/>
            <person name="Dorjee K."/>
            <person name="Dupes A."/>
            <person name="Elong R."/>
            <person name="Falk J."/>
            <person name="Farina A."/>
            <person name="Faro S."/>
            <person name="Ferguson D."/>
            <person name="Fisher S."/>
            <person name="Foley C.D."/>
            <person name="Franke A."/>
            <person name="Friedrich D."/>
            <person name="Gadbois L."/>
            <person name="Gearin G."/>
            <person name="Gearin C.R."/>
            <person name="Giannoukos G."/>
            <person name="Goode T."/>
            <person name="Graham J."/>
            <person name="Grandbois E."/>
            <person name="Grewal S."/>
            <person name="Gyaltsen K."/>
            <person name="Hafez N."/>
            <person name="Hagos B."/>
            <person name="Hall J."/>
            <person name="Henson C."/>
            <person name="Hollinger A."/>
            <person name="Honan T."/>
            <person name="Huard M.D."/>
            <person name="Hughes L."/>
            <person name="Hurhula B."/>
            <person name="Husby M.E."/>
            <person name="Kamat A."/>
            <person name="Kanga B."/>
            <person name="Kashin S."/>
            <person name="Khazanovich D."/>
            <person name="Kisner P."/>
            <person name="Lance K."/>
            <person name="Lara M."/>
            <person name="Lee W."/>
            <person name="Lennon N."/>
            <person name="Letendre F."/>
            <person name="LeVine R."/>
            <person name="Lipovsky A."/>
            <person name="Liu X."/>
            <person name="Liu J."/>
            <person name="Liu S."/>
            <person name="Lokyitsang T."/>
            <person name="Lokyitsang Y."/>
            <person name="Lubonja R."/>
            <person name="Lui A."/>
            <person name="MacDonald P."/>
            <person name="Magnisalis V."/>
            <person name="Maru K."/>
            <person name="Matthews C."/>
            <person name="McCusker W."/>
            <person name="McDonough S."/>
            <person name="Mehta T."/>
            <person name="Meldrim J."/>
            <person name="Meneus L."/>
            <person name="Mihai O."/>
            <person name="Mihalev A."/>
            <person name="Mihova T."/>
            <person name="Mittelman R."/>
            <person name="Mlenga V."/>
            <person name="Montmayeur A."/>
            <person name="Mulrain L."/>
            <person name="Navidi A."/>
            <person name="Naylor J."/>
            <person name="Negash T."/>
            <person name="Nguyen T."/>
            <person name="Nguyen N."/>
            <person name="Nicol R."/>
            <person name="Norbu C."/>
            <person name="Norbu N."/>
            <person name="Novod N."/>
            <person name="O'Neill B."/>
            <person name="Osman S."/>
            <person name="Markiewicz E."/>
            <person name="Oyono O.L."/>
            <person name="Patti C."/>
            <person name="Phunkhang P."/>
            <person name="Pierre F."/>
            <person name="Priest M."/>
            <person name="Raghuraman S."/>
            <person name="Rege F."/>
            <person name="Reyes R."/>
            <person name="Rise C."/>
            <person name="Rogov P."/>
            <person name="Ross K."/>
            <person name="Ryan E."/>
            <person name="Settipalli S."/>
            <person name="Shea T."/>
            <person name="Sherpa N."/>
            <person name="Shi L."/>
            <person name="Shih D."/>
            <person name="Sparrow T."/>
            <person name="Spaulding J."/>
            <person name="Stalker J."/>
            <person name="Stange-Thomann N."/>
            <person name="Stavropoulos S."/>
            <person name="Stone C."/>
            <person name="Strader C."/>
            <person name="Tesfaye S."/>
            <person name="Thomson T."/>
            <person name="Thoulutsang Y."/>
            <person name="Thoulutsang D."/>
            <person name="Topham K."/>
            <person name="Topping I."/>
            <person name="Tsamla T."/>
            <person name="Vassiliev H."/>
            <person name="Vo A."/>
            <person name="Wangchuk T."/>
            <person name="Wangdi T."/>
            <person name="Weiand M."/>
            <person name="Wilkinson J."/>
            <person name="Wilson A."/>
            <person name="Yadav S."/>
            <person name="Young G."/>
            <person name="Yu Q."/>
            <person name="Zembek L."/>
            <person name="Zhong D."/>
            <person name="Zimmer A."/>
            <person name="Zwirko Z."/>
            <person name="Jaffe D.B."/>
            <person name="Alvarez P."/>
            <person name="Brockman W."/>
            <person name="Butler J."/>
            <person name="Chin C."/>
            <person name="Gnerre S."/>
            <person name="Grabherr M."/>
            <person name="Kleber M."/>
            <person name="Mauceli E."/>
            <person name="MacCallum I."/>
        </authorList>
    </citation>
    <scope>NUCLEOTIDE SEQUENCE [LARGE SCALE GENOMIC DNA]</scope>
    <source>
        <strain evidence="8">Tai18E2 / Tucson 14021-0261.01</strain>
    </source>
</reference>
<gene>
    <name evidence="7" type="primary">Dyak\GE18264</name>
    <name evidence="7" type="synonym">dyak_GLEANR_2056</name>
    <name evidence="7" type="synonym">GE18264</name>
    <name evidence="7" type="ORF">Dyak_GE18264</name>
</gene>
<dbReference type="GO" id="GO:0015631">
    <property type="term" value="F:tubulin binding"/>
    <property type="evidence" value="ECO:0007669"/>
    <property type="project" value="TreeGrafter"/>
</dbReference>
<dbReference type="PhylomeDB" id="B4NYG2"/>
<dbReference type="KEGG" id="dya:Dyak_GE18264"/>
<proteinExistence type="inferred from homology"/>
<accession>B4NYG2</accession>
<evidence type="ECO:0000313" key="8">
    <source>
        <dbReference type="Proteomes" id="UP000002282"/>
    </source>
</evidence>
<dbReference type="FunFam" id="3.30.470.20:FF:000009">
    <property type="entry name" value="tubulin polyglutamylase TTLL5 isoform X1"/>
    <property type="match status" value="1"/>
</dbReference>
<protein>
    <recommendedName>
        <fullName evidence="9">Tubulin polyglutamylase TTLL4</fullName>
    </recommendedName>
</protein>
<evidence type="ECO:0008006" key="9">
    <source>
        <dbReference type="Google" id="ProtNLM"/>
    </source>
</evidence>
<dbReference type="PANTHER" id="PTHR12241:SF162">
    <property type="entry name" value="TUBULIN MONOGLUTAMYLASE TTLL4"/>
    <property type="match status" value="1"/>
</dbReference>
<keyword evidence="5" id="KW-0067">ATP-binding</keyword>
<evidence type="ECO:0000256" key="4">
    <source>
        <dbReference type="ARBA" id="ARBA00022741"/>
    </source>
</evidence>
<evidence type="ECO:0000256" key="1">
    <source>
        <dbReference type="ARBA" id="ARBA00006820"/>
    </source>
</evidence>